<dbReference type="SUPFAM" id="SSF101576">
    <property type="entry name" value="Supernatant protein factor (SPF), C-terminal domain"/>
    <property type="match status" value="1"/>
</dbReference>
<protein>
    <recommendedName>
        <fullName evidence="1">GOLD domain-containing protein</fullName>
    </recommendedName>
</protein>
<accession>A0A196S8L3</accession>
<dbReference type="Proteomes" id="UP000078348">
    <property type="component" value="Unassembled WGS sequence"/>
</dbReference>
<dbReference type="InterPro" id="IPR036598">
    <property type="entry name" value="GOLD_dom_sf"/>
</dbReference>
<proteinExistence type="predicted"/>
<dbReference type="PROSITE" id="PS50866">
    <property type="entry name" value="GOLD"/>
    <property type="match status" value="1"/>
</dbReference>
<sequence length="339" mass="38345">MMKWSLDQLAGLSAITNQFGGVDDPDLSLLLDRIKGLEDAYDHIEKACGDVQEFSLTMVDSIRSMSLSLQALGTADPKSEEACMFGAHVRNLDMEYGKWVKAKLDIEVEDFMVNELKEKRNSLSDLRQRINSCSRSSSSFQEMQLQVNQMKKEGAVDAGVMEEYEKLKIVVDQQKLQLQSDVHFIIERDTPFVEHAFDIVQGMMQRSIAHNSALLTQEPPKFLVHPEAPFVEGKEDSEIDFTVSPNGFHILPLSIKKGKEIFWAITTFGSEIYFRLLFKDEKMAENVILPAQRICSTTTPVLGSYTGTESGMLEMLFDNSNALFRSKRIHLRLGVKDCE</sequence>
<evidence type="ECO:0000313" key="2">
    <source>
        <dbReference type="EMBL" id="OAO12329.1"/>
    </source>
</evidence>
<organism evidence="2 3">
    <name type="scientific">Blastocystis sp. subtype 1 (strain ATCC 50177 / NandII)</name>
    <dbReference type="NCBI Taxonomy" id="478820"/>
    <lineage>
        <taxon>Eukaryota</taxon>
        <taxon>Sar</taxon>
        <taxon>Stramenopiles</taxon>
        <taxon>Bigyra</taxon>
        <taxon>Opalozoa</taxon>
        <taxon>Opalinata</taxon>
        <taxon>Blastocystidae</taxon>
        <taxon>Blastocystis</taxon>
    </lineage>
</organism>
<keyword evidence="3" id="KW-1185">Reference proteome</keyword>
<dbReference type="Gene3D" id="2.60.120.680">
    <property type="entry name" value="GOLD domain"/>
    <property type="match status" value="1"/>
</dbReference>
<dbReference type="EMBL" id="LXWW01000549">
    <property type="protein sequence ID" value="OAO12329.1"/>
    <property type="molecule type" value="Genomic_DNA"/>
</dbReference>
<evidence type="ECO:0000259" key="1">
    <source>
        <dbReference type="PROSITE" id="PS50866"/>
    </source>
</evidence>
<dbReference type="OrthoDB" id="201906at2759"/>
<name>A0A196S8L3_BLAHN</name>
<evidence type="ECO:0000313" key="3">
    <source>
        <dbReference type="Proteomes" id="UP000078348"/>
    </source>
</evidence>
<comment type="caution">
    <text evidence="2">The sequence shown here is derived from an EMBL/GenBank/DDBJ whole genome shotgun (WGS) entry which is preliminary data.</text>
</comment>
<feature type="domain" description="GOLD" evidence="1">
    <location>
        <begin position="234"/>
        <end position="335"/>
    </location>
</feature>
<dbReference type="InterPro" id="IPR009038">
    <property type="entry name" value="GOLD_dom"/>
</dbReference>
<reference evidence="2 3" key="1">
    <citation type="submission" date="2016-05" db="EMBL/GenBank/DDBJ databases">
        <title>Nuclear genome of Blastocystis sp. subtype 1 NandII.</title>
        <authorList>
            <person name="Gentekaki E."/>
            <person name="Curtis B."/>
            <person name="Stairs C."/>
            <person name="Eme L."/>
            <person name="Herman E."/>
            <person name="Klimes V."/>
            <person name="Arias M.C."/>
            <person name="Elias M."/>
            <person name="Hilliou F."/>
            <person name="Klute M."/>
            <person name="Malik S.-B."/>
            <person name="Pightling A."/>
            <person name="Rachubinski R."/>
            <person name="Salas D."/>
            <person name="Schlacht A."/>
            <person name="Suga H."/>
            <person name="Archibald J."/>
            <person name="Ball S.G."/>
            <person name="Clark G."/>
            <person name="Dacks J."/>
            <person name="Van Der Giezen M."/>
            <person name="Tsaousis A."/>
            <person name="Roger A."/>
        </authorList>
    </citation>
    <scope>NUCLEOTIDE SEQUENCE [LARGE SCALE GENOMIC DNA]</scope>
    <source>
        <strain evidence="3">ATCC 50177 / NandII</strain>
    </source>
</reference>
<dbReference type="AlphaFoldDB" id="A0A196S8L3"/>
<gene>
    <name evidence="2" type="ORF">AV274_5952</name>
</gene>